<gene>
    <name evidence="1" type="ORF">KPL71_003184</name>
</gene>
<proteinExistence type="predicted"/>
<keyword evidence="2" id="KW-1185">Reference proteome</keyword>
<dbReference type="EMBL" id="CM039171">
    <property type="protein sequence ID" value="KAH9789818.1"/>
    <property type="molecule type" value="Genomic_DNA"/>
</dbReference>
<evidence type="ECO:0000313" key="2">
    <source>
        <dbReference type="Proteomes" id="UP000829398"/>
    </source>
</evidence>
<organism evidence="1 2">
    <name type="scientific">Citrus sinensis</name>
    <name type="common">Sweet orange</name>
    <name type="synonym">Citrus aurantium var. sinensis</name>
    <dbReference type="NCBI Taxonomy" id="2711"/>
    <lineage>
        <taxon>Eukaryota</taxon>
        <taxon>Viridiplantae</taxon>
        <taxon>Streptophyta</taxon>
        <taxon>Embryophyta</taxon>
        <taxon>Tracheophyta</taxon>
        <taxon>Spermatophyta</taxon>
        <taxon>Magnoliopsida</taxon>
        <taxon>eudicotyledons</taxon>
        <taxon>Gunneridae</taxon>
        <taxon>Pentapetalae</taxon>
        <taxon>rosids</taxon>
        <taxon>malvids</taxon>
        <taxon>Sapindales</taxon>
        <taxon>Rutaceae</taxon>
        <taxon>Aurantioideae</taxon>
        <taxon>Citrus</taxon>
    </lineage>
</organism>
<accession>A0ACB8MVZ9</accession>
<evidence type="ECO:0000313" key="1">
    <source>
        <dbReference type="EMBL" id="KAH9789818.1"/>
    </source>
</evidence>
<reference evidence="2" key="1">
    <citation type="journal article" date="2023" name="Hortic. Res.">
        <title>A chromosome-level phased genome enabling allele-level studies in sweet orange: a case study on citrus Huanglongbing tolerance.</title>
        <authorList>
            <person name="Wu B."/>
            <person name="Yu Q."/>
            <person name="Deng Z."/>
            <person name="Duan Y."/>
            <person name="Luo F."/>
            <person name="Gmitter F. Jr."/>
        </authorList>
    </citation>
    <scope>NUCLEOTIDE SEQUENCE [LARGE SCALE GENOMIC DNA]</scope>
    <source>
        <strain evidence="2">cv. Valencia</strain>
    </source>
</reference>
<comment type="caution">
    <text evidence="1">The sequence shown here is derived from an EMBL/GenBank/DDBJ whole genome shotgun (WGS) entry which is preliminary data.</text>
</comment>
<protein>
    <submittedName>
        <fullName evidence="1">Armadillo repeat-containing protein 8</fullName>
    </submittedName>
</protein>
<name>A0ACB8MVZ9_CITSI</name>
<dbReference type="Proteomes" id="UP000829398">
    <property type="component" value="Chromosome 2"/>
</dbReference>
<sequence length="707" mass="77137">MPTTTASAVCTTVGNNILLRLTSGERDVKLKALRELKNQIIGNRTKKLSFLKLGAVPAVAGILSDAVSAVDVADNDENDRIVKDIIVQSAAVLGSFACGFEAGVRAVLDAGADILIQRGCLVEEMPLLKSYMEVVDAGARSLKMIYQSKMAPKYDFLQEENMEFLLSLLNNESENVSGLGASIISHSCKTSLEQKLLFDAGVLKRLTSLLGGSLIQRDASLESIATIFKNNPEVVSQFVGPDTGRTLSCIIEIVKDRFARTRLLASLCLIVIRNASPCYLQDVGIKTKLINNLLELLDDPGRVGDEASFAFSSLIAEKEDMQKLAFEVNGVDKLYNHLQKGSLHPRRFEGILLALADMCSKLECCRSRCLSLQVLKLVVDALAHDSSDVRSAACMCLRSVSRSIKFIQNLSAGSFMNETIVIPLVRLLDDTSTAVQVAALGAISNIVVDFTTRRSTFIRLGGVKLLVQLSKSMDSTIRLNALRALRNLIFLAEDKCKEEIFMELTASLLASLICDPEPSVQEQALALVRNLVDGRINSVEYIFAEDGIILDAVGRQLRIASKAEIEIQGMYVLGNVATGKESHKEAVMDQLLLRAENKAQSCIIKFLQSNDSRLRTAAVWAVLNLTCSSSPGSSGRLVKLHDAGIVSHVKNMVNDPCLDVKVIYFSSLSGFLIVVLMVCLMTSRFSLVQLRVKTALEQFNSFDDSLV</sequence>